<dbReference type="EMBL" id="LAZR01027921">
    <property type="protein sequence ID" value="KKL64194.1"/>
    <property type="molecule type" value="Genomic_DNA"/>
</dbReference>
<name>A0A0F9DR34_9ZZZZ</name>
<sequence>MSIGKFRDAETFDELVQRRREAGFEKYAVMVEGQAVDQALFMDTSWETVEEVADAIVYLRFEGAKVGSAGLKQEQNRIEAWIRSLLLLGSDIYSYRRRMIERGSDLVSTEVE</sequence>
<dbReference type="AlphaFoldDB" id="A0A0F9DR34"/>
<comment type="caution">
    <text evidence="1">The sequence shown here is derived from an EMBL/GenBank/DDBJ whole genome shotgun (WGS) entry which is preliminary data.</text>
</comment>
<accession>A0A0F9DR34</accession>
<evidence type="ECO:0000313" key="1">
    <source>
        <dbReference type="EMBL" id="KKL64194.1"/>
    </source>
</evidence>
<gene>
    <name evidence="1" type="ORF">LCGC14_2167480</name>
</gene>
<reference evidence="1" key="1">
    <citation type="journal article" date="2015" name="Nature">
        <title>Complex archaea that bridge the gap between prokaryotes and eukaryotes.</title>
        <authorList>
            <person name="Spang A."/>
            <person name="Saw J.H."/>
            <person name="Jorgensen S.L."/>
            <person name="Zaremba-Niedzwiedzka K."/>
            <person name="Martijn J."/>
            <person name="Lind A.E."/>
            <person name="van Eijk R."/>
            <person name="Schleper C."/>
            <person name="Guy L."/>
            <person name="Ettema T.J."/>
        </authorList>
    </citation>
    <scope>NUCLEOTIDE SEQUENCE</scope>
</reference>
<protein>
    <submittedName>
        <fullName evidence="1">Uncharacterized protein</fullName>
    </submittedName>
</protein>
<organism evidence="1">
    <name type="scientific">marine sediment metagenome</name>
    <dbReference type="NCBI Taxonomy" id="412755"/>
    <lineage>
        <taxon>unclassified sequences</taxon>
        <taxon>metagenomes</taxon>
        <taxon>ecological metagenomes</taxon>
    </lineage>
</organism>
<proteinExistence type="predicted"/>